<evidence type="ECO:0000256" key="5">
    <source>
        <dbReference type="ARBA" id="ARBA00022729"/>
    </source>
</evidence>
<evidence type="ECO:0000256" key="2">
    <source>
        <dbReference type="ARBA" id="ARBA00022527"/>
    </source>
</evidence>
<reference evidence="14 15" key="1">
    <citation type="journal article" date="2022" name="Cell">
        <title>Repeat-based holocentromeres influence genome architecture and karyotype evolution.</title>
        <authorList>
            <person name="Hofstatter P.G."/>
            <person name="Thangavel G."/>
            <person name="Lux T."/>
            <person name="Neumann P."/>
            <person name="Vondrak T."/>
            <person name="Novak P."/>
            <person name="Zhang M."/>
            <person name="Costa L."/>
            <person name="Castellani M."/>
            <person name="Scott A."/>
            <person name="Toegelov H."/>
            <person name="Fuchs J."/>
            <person name="Mata-Sucre Y."/>
            <person name="Dias Y."/>
            <person name="Vanzela A.L.L."/>
            <person name="Huettel B."/>
            <person name="Almeida C.C.S."/>
            <person name="Simkova H."/>
            <person name="Souza G."/>
            <person name="Pedrosa-Harand A."/>
            <person name="Macas J."/>
            <person name="Mayer K.F.X."/>
            <person name="Houben A."/>
            <person name="Marques A."/>
        </authorList>
    </citation>
    <scope>NUCLEOTIDE SEQUENCE [LARGE SCALE GENOMIC DNA]</scope>
    <source>
        <strain evidence="14">RhyTen1mFocal</strain>
    </source>
</reference>
<dbReference type="InterPro" id="IPR011009">
    <property type="entry name" value="Kinase-like_dom_sf"/>
</dbReference>
<evidence type="ECO:0000256" key="7">
    <source>
        <dbReference type="ARBA" id="ARBA00022777"/>
    </source>
</evidence>
<dbReference type="SMART" id="SM00220">
    <property type="entry name" value="S_TKc"/>
    <property type="match status" value="1"/>
</dbReference>
<keyword evidence="8 11" id="KW-0067">ATP-binding</keyword>
<gene>
    <name evidence="14" type="ORF">LUZ61_008855</name>
</gene>
<comment type="similarity">
    <text evidence="12">Belongs to the protein kinase superfamily.</text>
</comment>
<evidence type="ECO:0000256" key="4">
    <source>
        <dbReference type="ARBA" id="ARBA00022692"/>
    </source>
</evidence>
<comment type="subcellular location">
    <subcellularLocation>
        <location evidence="1">Membrane</location>
        <topology evidence="1">Single-pass type I membrane protein</topology>
    </subcellularLocation>
</comment>
<comment type="caution">
    <text evidence="14">The sequence shown here is derived from an EMBL/GenBank/DDBJ whole genome shotgun (WGS) entry which is preliminary data.</text>
</comment>
<dbReference type="Proteomes" id="UP001210211">
    <property type="component" value="Unassembled WGS sequence"/>
</dbReference>
<dbReference type="PROSITE" id="PS00108">
    <property type="entry name" value="PROTEIN_KINASE_ST"/>
    <property type="match status" value="1"/>
</dbReference>
<keyword evidence="4" id="KW-0812">Transmembrane</keyword>
<accession>A0AAD5ZW46</accession>
<keyword evidence="10" id="KW-0472">Membrane</keyword>
<keyword evidence="2 12" id="KW-0723">Serine/threonine-protein kinase</keyword>
<dbReference type="GO" id="GO:0004674">
    <property type="term" value="F:protein serine/threonine kinase activity"/>
    <property type="evidence" value="ECO:0007669"/>
    <property type="project" value="UniProtKB-KW"/>
</dbReference>
<protein>
    <recommendedName>
        <fullName evidence="13">Protein kinase domain-containing protein</fullName>
    </recommendedName>
</protein>
<keyword evidence="9" id="KW-1133">Transmembrane helix</keyword>
<evidence type="ECO:0000256" key="10">
    <source>
        <dbReference type="ARBA" id="ARBA00023136"/>
    </source>
</evidence>
<dbReference type="PANTHER" id="PTHR27005">
    <property type="entry name" value="WALL-ASSOCIATED RECEPTOR KINASE-LIKE 21"/>
    <property type="match status" value="1"/>
</dbReference>
<keyword evidence="7" id="KW-0418">Kinase</keyword>
<dbReference type="GO" id="GO:0005886">
    <property type="term" value="C:plasma membrane"/>
    <property type="evidence" value="ECO:0007669"/>
    <property type="project" value="TreeGrafter"/>
</dbReference>
<evidence type="ECO:0000256" key="3">
    <source>
        <dbReference type="ARBA" id="ARBA00022679"/>
    </source>
</evidence>
<evidence type="ECO:0000259" key="13">
    <source>
        <dbReference type="PROSITE" id="PS50011"/>
    </source>
</evidence>
<dbReference type="InterPro" id="IPR008271">
    <property type="entry name" value="Ser/Thr_kinase_AS"/>
</dbReference>
<name>A0AAD5ZW46_9POAL</name>
<keyword evidence="3" id="KW-0808">Transferase</keyword>
<evidence type="ECO:0000256" key="6">
    <source>
        <dbReference type="ARBA" id="ARBA00022741"/>
    </source>
</evidence>
<feature type="domain" description="Protein kinase" evidence="13">
    <location>
        <begin position="16"/>
        <end position="288"/>
    </location>
</feature>
<evidence type="ECO:0000313" key="14">
    <source>
        <dbReference type="EMBL" id="KAJ3705150.1"/>
    </source>
</evidence>
<evidence type="ECO:0000256" key="9">
    <source>
        <dbReference type="ARBA" id="ARBA00022989"/>
    </source>
</evidence>
<dbReference type="InterPro" id="IPR000719">
    <property type="entry name" value="Prot_kinase_dom"/>
</dbReference>
<proteinExistence type="inferred from homology"/>
<dbReference type="Gene3D" id="3.30.200.20">
    <property type="entry name" value="Phosphorylase Kinase, domain 1"/>
    <property type="match status" value="1"/>
</dbReference>
<keyword evidence="6 11" id="KW-0547">Nucleotide-binding</keyword>
<dbReference type="GO" id="GO:0007166">
    <property type="term" value="P:cell surface receptor signaling pathway"/>
    <property type="evidence" value="ECO:0007669"/>
    <property type="project" value="InterPro"/>
</dbReference>
<feature type="binding site" evidence="11">
    <location>
        <position position="44"/>
    </location>
    <ligand>
        <name>ATP</name>
        <dbReference type="ChEBI" id="CHEBI:30616"/>
    </ligand>
</feature>
<dbReference type="EMBL" id="JAMRDG010000001">
    <property type="protein sequence ID" value="KAJ3705150.1"/>
    <property type="molecule type" value="Genomic_DNA"/>
</dbReference>
<dbReference type="Gene3D" id="1.10.510.10">
    <property type="entry name" value="Transferase(Phosphotransferase) domain 1"/>
    <property type="match status" value="1"/>
</dbReference>
<dbReference type="InterPro" id="IPR017441">
    <property type="entry name" value="Protein_kinase_ATP_BS"/>
</dbReference>
<evidence type="ECO:0000256" key="11">
    <source>
        <dbReference type="PROSITE-ProRule" id="PRU10141"/>
    </source>
</evidence>
<dbReference type="SUPFAM" id="SSF56112">
    <property type="entry name" value="Protein kinase-like (PK-like)"/>
    <property type="match status" value="1"/>
</dbReference>
<keyword evidence="15" id="KW-1185">Reference proteome</keyword>
<dbReference type="FunFam" id="3.30.200.20:FF:000043">
    <property type="entry name" value="Wall-associated receptor kinase 2"/>
    <property type="match status" value="1"/>
</dbReference>
<dbReference type="AlphaFoldDB" id="A0AAD5ZW46"/>
<sequence>MKIFSSEELEKATNNFDQTRNLGCGGHGTVYKGILSDLRVVAIKRSKLLDQSEIDQFINEVVILSQIDHRNVVKLFGCCLETEVPLLVNEFISNGTLSDHLHVQERNLLPWKDRLRIAVEVARAISYLHSAASMSIFHRDIKCSNILLDDCLTAKLSDFGASKSVDLDQTGITTAIQGTYGYLDPEYYHTGRLTQKSDVYSFGVILAELLTREKAYPTRSSLENGSLIARFITIMAQNRLFEILDSQIVEEGPTEQLKDVAVLAERCLKLRGEERPVMKEVDVRLEVIWGSKKGFARSQLPTVQSLRERRTIPKITNAAGDTSRQYSLEKEMLLSSKFGR</sequence>
<keyword evidence="5" id="KW-0732">Signal</keyword>
<dbReference type="Pfam" id="PF07714">
    <property type="entry name" value="PK_Tyr_Ser-Thr"/>
    <property type="match status" value="1"/>
</dbReference>
<dbReference type="InterPro" id="IPR001245">
    <property type="entry name" value="Ser-Thr/Tyr_kinase_cat_dom"/>
</dbReference>
<dbReference type="FunFam" id="1.10.510.10:FF:000084">
    <property type="entry name" value="Wall-associated receptor kinase 2"/>
    <property type="match status" value="1"/>
</dbReference>
<evidence type="ECO:0000256" key="1">
    <source>
        <dbReference type="ARBA" id="ARBA00004479"/>
    </source>
</evidence>
<organism evidence="14 15">
    <name type="scientific">Rhynchospora tenuis</name>
    <dbReference type="NCBI Taxonomy" id="198213"/>
    <lineage>
        <taxon>Eukaryota</taxon>
        <taxon>Viridiplantae</taxon>
        <taxon>Streptophyta</taxon>
        <taxon>Embryophyta</taxon>
        <taxon>Tracheophyta</taxon>
        <taxon>Spermatophyta</taxon>
        <taxon>Magnoliopsida</taxon>
        <taxon>Liliopsida</taxon>
        <taxon>Poales</taxon>
        <taxon>Cyperaceae</taxon>
        <taxon>Cyperoideae</taxon>
        <taxon>Rhynchosporeae</taxon>
        <taxon>Rhynchospora</taxon>
    </lineage>
</organism>
<evidence type="ECO:0000256" key="12">
    <source>
        <dbReference type="RuleBase" id="RU000304"/>
    </source>
</evidence>
<dbReference type="GO" id="GO:0005524">
    <property type="term" value="F:ATP binding"/>
    <property type="evidence" value="ECO:0007669"/>
    <property type="project" value="UniProtKB-UniRule"/>
</dbReference>
<dbReference type="InterPro" id="IPR045274">
    <property type="entry name" value="WAK-like"/>
</dbReference>
<dbReference type="PANTHER" id="PTHR27005:SF169">
    <property type="entry name" value="PROTEIN KINASE DOMAIN-CONTAINING PROTEIN"/>
    <property type="match status" value="1"/>
</dbReference>
<evidence type="ECO:0000256" key="8">
    <source>
        <dbReference type="ARBA" id="ARBA00022840"/>
    </source>
</evidence>
<dbReference type="PROSITE" id="PS00107">
    <property type="entry name" value="PROTEIN_KINASE_ATP"/>
    <property type="match status" value="1"/>
</dbReference>
<evidence type="ECO:0000313" key="15">
    <source>
        <dbReference type="Proteomes" id="UP001210211"/>
    </source>
</evidence>
<dbReference type="PROSITE" id="PS50011">
    <property type="entry name" value="PROTEIN_KINASE_DOM"/>
    <property type="match status" value="1"/>
</dbReference>